<dbReference type="EMBL" id="JEMT01012213">
    <property type="protein sequence ID" value="EXX76515.1"/>
    <property type="molecule type" value="Genomic_DNA"/>
</dbReference>
<dbReference type="SMART" id="SM00220">
    <property type="entry name" value="S_TKc"/>
    <property type="match status" value="1"/>
</dbReference>
<evidence type="ECO:0000313" key="5">
    <source>
        <dbReference type="EMBL" id="EXX76515.1"/>
    </source>
</evidence>
<comment type="caution">
    <text evidence="5">The sequence shown here is derived from an EMBL/GenBank/DDBJ whole genome shotgun (WGS) entry which is preliminary data.</text>
</comment>
<dbReference type="GO" id="GO:0005576">
    <property type="term" value="C:extracellular region"/>
    <property type="evidence" value="ECO:0007669"/>
    <property type="project" value="UniProtKB-SubCell"/>
</dbReference>
<dbReference type="InterPro" id="IPR000719">
    <property type="entry name" value="Prot_kinase_dom"/>
</dbReference>
<dbReference type="Pfam" id="PF20147">
    <property type="entry name" value="Crinkler"/>
    <property type="match status" value="1"/>
</dbReference>
<dbReference type="Pfam" id="PF00069">
    <property type="entry name" value="Pkinase"/>
    <property type="match status" value="1"/>
</dbReference>
<dbReference type="GO" id="GO:0043657">
    <property type="term" value="C:host cell"/>
    <property type="evidence" value="ECO:0007669"/>
    <property type="project" value="UniProtKB-SubCell"/>
</dbReference>
<dbReference type="OrthoDB" id="2156052at2759"/>
<dbReference type="Gene3D" id="1.10.510.10">
    <property type="entry name" value="Transferase(Phosphotransferase) domain 1"/>
    <property type="match status" value="1"/>
</dbReference>
<keyword evidence="6" id="KW-1185">Reference proteome</keyword>
<dbReference type="HOGENOM" id="CLU_037544_0_0_1"/>
<dbReference type="PANTHER" id="PTHR37171:SF1">
    <property type="entry name" value="SERINE_THREONINE-PROTEIN KINASE YRZF-RELATED"/>
    <property type="match status" value="1"/>
</dbReference>
<protein>
    <submittedName>
        <fullName evidence="5">Frk1p</fullName>
    </submittedName>
</protein>
<gene>
    <name evidence="5" type="ORF">RirG_032500</name>
</gene>
<evidence type="ECO:0000259" key="4">
    <source>
        <dbReference type="PROSITE" id="PS50011"/>
    </source>
</evidence>
<name>A0A015KAA8_RHIIW</name>
<dbReference type="InterPro" id="IPR011009">
    <property type="entry name" value="Kinase-like_dom_sf"/>
</dbReference>
<dbReference type="InterPro" id="IPR052396">
    <property type="entry name" value="Meiotic_Drive_Suppr_Kinase"/>
</dbReference>
<dbReference type="InterPro" id="IPR008266">
    <property type="entry name" value="Tyr_kinase_AS"/>
</dbReference>
<keyword evidence="3" id="KW-0964">Secreted</keyword>
<evidence type="ECO:0000256" key="1">
    <source>
        <dbReference type="ARBA" id="ARBA00004340"/>
    </source>
</evidence>
<evidence type="ECO:0000256" key="3">
    <source>
        <dbReference type="ARBA" id="ARBA00022525"/>
    </source>
</evidence>
<accession>A0A015KAA8</accession>
<dbReference type="InterPro" id="IPR045379">
    <property type="entry name" value="Crinkler_N"/>
</dbReference>
<dbReference type="PROSITE" id="PS50011">
    <property type="entry name" value="PROTEIN_KINASE_DOM"/>
    <property type="match status" value="1"/>
</dbReference>
<sequence>MSITLFCLIKGNTFKDAFSVTISSNESVSELKNVIKKKKQNEFAGVDANKLSLWKVEIGGDQTDQLKNLELDDSDKLSALNYIKEYWPTSPLERHIHVIIKLLLSLEEALAYIPPPLTFCPNFVKRNSSTNPDIPGDHKLVELLPWKGFFEKVNNFKFGDESKYNRPIFINYSQMYNEMSIQTAFETNICEVLNKLLRNYDFSRESTKNPGDPDFICRFAMLEPLMPIEVKRKHILEYIGSFIEFYKHNKKAQSVIKQIYSYMVVNQVKFGILSTYDNHWFLRQLGDNEENRARLWISEALPLESHSPPVLKAYAYVTKKLCMDMDAHSSHTNIITVPAYENNGKRITRNIRKSAQKKESSDSSSIQNFYFTDFKFKDLLSQGRSGKTLLCEFRNNTIALKCADLWKSPSYILKEMQNEVKIYQQLSDLQGIYIPNLECYGYFENGMCYVIGTTLVGKPLSFYKYITKGQKVKGMLALNAIHDRGVLHNDIRADNILLDNRNNDVYLIDFGMSNTDYDIMEDGVFNEEKFKLDCLLTHYTL</sequence>
<feature type="domain" description="Protein kinase" evidence="4">
    <location>
        <begin position="374"/>
        <end position="541"/>
    </location>
</feature>
<evidence type="ECO:0000313" key="6">
    <source>
        <dbReference type="Proteomes" id="UP000022910"/>
    </source>
</evidence>
<reference evidence="5 6" key="1">
    <citation type="submission" date="2014-02" db="EMBL/GenBank/DDBJ databases">
        <title>Single nucleus genome sequencing reveals high similarity among nuclei of an endomycorrhizal fungus.</title>
        <authorList>
            <person name="Lin K."/>
            <person name="Geurts R."/>
            <person name="Zhang Z."/>
            <person name="Limpens E."/>
            <person name="Saunders D.G."/>
            <person name="Mu D."/>
            <person name="Pang E."/>
            <person name="Cao H."/>
            <person name="Cha H."/>
            <person name="Lin T."/>
            <person name="Zhou Q."/>
            <person name="Shang Y."/>
            <person name="Li Y."/>
            <person name="Ivanov S."/>
            <person name="Sharma T."/>
            <person name="Velzen R.V."/>
            <person name="Ruijter N.D."/>
            <person name="Aanen D.K."/>
            <person name="Win J."/>
            <person name="Kamoun S."/>
            <person name="Bisseling T."/>
            <person name="Huang S."/>
        </authorList>
    </citation>
    <scope>NUCLEOTIDE SEQUENCE [LARGE SCALE GENOMIC DNA]</scope>
    <source>
        <strain evidence="6">DAOM197198w</strain>
    </source>
</reference>
<dbReference type="AlphaFoldDB" id="A0A015KAA8"/>
<dbReference type="PROSITE" id="PS00109">
    <property type="entry name" value="PROTEIN_KINASE_TYR"/>
    <property type="match status" value="1"/>
</dbReference>
<organism evidence="5 6">
    <name type="scientific">Rhizophagus irregularis (strain DAOM 197198w)</name>
    <name type="common">Glomus intraradices</name>
    <dbReference type="NCBI Taxonomy" id="1432141"/>
    <lineage>
        <taxon>Eukaryota</taxon>
        <taxon>Fungi</taxon>
        <taxon>Fungi incertae sedis</taxon>
        <taxon>Mucoromycota</taxon>
        <taxon>Glomeromycotina</taxon>
        <taxon>Glomeromycetes</taxon>
        <taxon>Glomerales</taxon>
        <taxon>Glomeraceae</taxon>
        <taxon>Rhizophagus</taxon>
    </lineage>
</organism>
<dbReference type="GO" id="GO:0005524">
    <property type="term" value="F:ATP binding"/>
    <property type="evidence" value="ECO:0007669"/>
    <property type="project" value="InterPro"/>
</dbReference>
<comment type="subcellular location">
    <subcellularLocation>
        <location evidence="1">Host cell</location>
    </subcellularLocation>
    <subcellularLocation>
        <location evidence="2">Secreted</location>
    </subcellularLocation>
</comment>
<proteinExistence type="predicted"/>
<dbReference type="PANTHER" id="PTHR37171">
    <property type="entry name" value="SERINE/THREONINE-PROTEIN KINASE YRZF-RELATED"/>
    <property type="match status" value="1"/>
</dbReference>
<dbReference type="SUPFAM" id="SSF56112">
    <property type="entry name" value="Protein kinase-like (PK-like)"/>
    <property type="match status" value="1"/>
</dbReference>
<dbReference type="STRING" id="1432141.A0A015KAA8"/>
<evidence type="ECO:0000256" key="2">
    <source>
        <dbReference type="ARBA" id="ARBA00004613"/>
    </source>
</evidence>
<dbReference type="GO" id="GO:0004672">
    <property type="term" value="F:protein kinase activity"/>
    <property type="evidence" value="ECO:0007669"/>
    <property type="project" value="InterPro"/>
</dbReference>
<dbReference type="SMR" id="A0A015KAA8"/>
<dbReference type="Proteomes" id="UP000022910">
    <property type="component" value="Unassembled WGS sequence"/>
</dbReference>